<dbReference type="InterPro" id="IPR008930">
    <property type="entry name" value="Terpenoid_cyclase/PrenylTrfase"/>
</dbReference>
<evidence type="ECO:0000259" key="1">
    <source>
        <dbReference type="Pfam" id="PF07678"/>
    </source>
</evidence>
<name>A0A7Y4JXC6_9BACT</name>
<dbReference type="RefSeq" id="WP_171419880.1">
    <property type="nucleotide sequence ID" value="NZ_JABFJW010000266.1"/>
</dbReference>
<dbReference type="SUPFAM" id="SSF48239">
    <property type="entry name" value="Terpenoid cyclases/Protein prenyltransferases"/>
    <property type="match status" value="1"/>
</dbReference>
<dbReference type="Proteomes" id="UP000528460">
    <property type="component" value="Unassembled WGS sequence"/>
</dbReference>
<dbReference type="Pfam" id="PF07678">
    <property type="entry name" value="TED_complement"/>
    <property type="match status" value="1"/>
</dbReference>
<accession>A0A7Y4JXC6</accession>
<organism evidence="2 3">
    <name type="scientific">Corallococcus exercitus</name>
    <dbReference type="NCBI Taxonomy" id="2316736"/>
    <lineage>
        <taxon>Bacteria</taxon>
        <taxon>Pseudomonadati</taxon>
        <taxon>Myxococcota</taxon>
        <taxon>Myxococcia</taxon>
        <taxon>Myxococcales</taxon>
        <taxon>Cystobacterineae</taxon>
        <taxon>Myxococcaceae</taxon>
        <taxon>Corallococcus</taxon>
    </lineage>
</organism>
<protein>
    <recommendedName>
        <fullName evidence="1">Alpha-macroglobulin-like TED domain-containing protein</fullName>
    </recommendedName>
</protein>
<dbReference type="AlphaFoldDB" id="A0A7Y4JXC6"/>
<gene>
    <name evidence="2" type="ORF">HNS30_27725</name>
</gene>
<evidence type="ECO:0000313" key="2">
    <source>
        <dbReference type="EMBL" id="NOK12839.1"/>
    </source>
</evidence>
<reference evidence="2 3" key="1">
    <citation type="submission" date="2020-05" db="EMBL/GenBank/DDBJ databases">
        <authorList>
            <person name="Whitworth D."/>
        </authorList>
    </citation>
    <scope>NUCLEOTIDE SEQUENCE [LARGE SCALE GENOMIC DNA]</scope>
    <source>
        <strain evidence="2 3">CA046A</strain>
    </source>
</reference>
<sequence>MRARPAIERAVDFLARRQLAHGEFASTLHFDSHLRDEGTFDSSPFVTTFVLHALDYVSGPTVEAMTQKARAFLREEQEAPGVWRYWSSRNGKPIDPDVDDTCCASFALRDDAGIERNVPALLANRHASGLFLTWLRPATRNNDLDAVVNANVLLYLGERPETLAARDLVIEEILQGRDDRASAYYVQPLSLHHAVARAFEHGVRGFGVCRDAAVARSKQALAAEGGSLSLAMALCTLLAHGVDLGPEEHRAVDTLLARQTPEGGWEREAFYAGPEPPTPHAVFWGSEELTTALCLEALARVEGRSA</sequence>
<proteinExistence type="predicted"/>
<dbReference type="GO" id="GO:0005615">
    <property type="term" value="C:extracellular space"/>
    <property type="evidence" value="ECO:0007669"/>
    <property type="project" value="InterPro"/>
</dbReference>
<dbReference type="InterPro" id="IPR011626">
    <property type="entry name" value="Alpha-macroglobulin_TED"/>
</dbReference>
<comment type="caution">
    <text evidence="2">The sequence shown here is derived from an EMBL/GenBank/DDBJ whole genome shotgun (WGS) entry which is preliminary data.</text>
</comment>
<evidence type="ECO:0000313" key="3">
    <source>
        <dbReference type="Proteomes" id="UP000528460"/>
    </source>
</evidence>
<dbReference type="EMBL" id="JABFJW010000266">
    <property type="protein sequence ID" value="NOK12839.1"/>
    <property type="molecule type" value="Genomic_DNA"/>
</dbReference>
<feature type="domain" description="Alpha-macroglobulin-like TED" evidence="1">
    <location>
        <begin position="6"/>
        <end position="78"/>
    </location>
</feature>
<dbReference type="Gene3D" id="1.50.10.20">
    <property type="match status" value="1"/>
</dbReference>